<protein>
    <submittedName>
        <fullName evidence="2">Uncharacterized protein</fullName>
    </submittedName>
</protein>
<keyword evidence="1" id="KW-0732">Signal</keyword>
<proteinExistence type="predicted"/>
<dbReference type="Proteomes" id="UP000427906">
    <property type="component" value="Chromosome"/>
</dbReference>
<name>A0A5K7YV63_9BACT</name>
<evidence type="ECO:0000256" key="1">
    <source>
        <dbReference type="SAM" id="SignalP"/>
    </source>
</evidence>
<organism evidence="2 3">
    <name type="scientific">Desulfosarcina alkanivorans</name>
    <dbReference type="NCBI Taxonomy" id="571177"/>
    <lineage>
        <taxon>Bacteria</taxon>
        <taxon>Pseudomonadati</taxon>
        <taxon>Thermodesulfobacteriota</taxon>
        <taxon>Desulfobacteria</taxon>
        <taxon>Desulfobacterales</taxon>
        <taxon>Desulfosarcinaceae</taxon>
        <taxon>Desulfosarcina</taxon>
    </lineage>
</organism>
<gene>
    <name evidence="2" type="ORF">DSCA_58330</name>
</gene>
<dbReference type="AlphaFoldDB" id="A0A5K7YV63"/>
<dbReference type="EMBL" id="AP021874">
    <property type="protein sequence ID" value="BBO71903.1"/>
    <property type="molecule type" value="Genomic_DNA"/>
</dbReference>
<evidence type="ECO:0000313" key="2">
    <source>
        <dbReference type="EMBL" id="BBO71903.1"/>
    </source>
</evidence>
<feature type="signal peptide" evidence="1">
    <location>
        <begin position="1"/>
        <end position="29"/>
    </location>
</feature>
<accession>A0A5K7YV63</accession>
<keyword evidence="3" id="KW-1185">Reference proteome</keyword>
<dbReference type="RefSeq" id="WP_155319675.1">
    <property type="nucleotide sequence ID" value="NZ_AP021874.1"/>
</dbReference>
<dbReference type="KEGG" id="dalk:DSCA_58330"/>
<reference evidence="2 3" key="1">
    <citation type="submission" date="2019-11" db="EMBL/GenBank/DDBJ databases">
        <title>Comparative genomics of hydrocarbon-degrading Desulfosarcina strains.</title>
        <authorList>
            <person name="Watanabe M."/>
            <person name="Kojima H."/>
            <person name="Fukui M."/>
        </authorList>
    </citation>
    <scope>NUCLEOTIDE SEQUENCE [LARGE SCALE GENOMIC DNA]</scope>
    <source>
        <strain evidence="2 3">PL12</strain>
    </source>
</reference>
<evidence type="ECO:0000313" key="3">
    <source>
        <dbReference type="Proteomes" id="UP000427906"/>
    </source>
</evidence>
<sequence length="122" mass="13534">MKKTGLTSRTLAALMIMQLAGVAVPVMHASDYFPLDVWEEMAAWQPGSVADERLTGRDGPPMSIKGYGLETVQTSFPFDVWKELNDLGSMGAPRADTFDVGYGRSEKYIPVPYWLPEELHVP</sequence>
<feature type="chain" id="PRO_5024329949" evidence="1">
    <location>
        <begin position="30"/>
        <end position="122"/>
    </location>
</feature>